<dbReference type="NCBIfam" id="TIGR01167">
    <property type="entry name" value="LPXTG_anchor"/>
    <property type="match status" value="1"/>
</dbReference>
<feature type="transmembrane region" description="Helical" evidence="1">
    <location>
        <begin position="65"/>
        <end position="85"/>
    </location>
</feature>
<evidence type="ECO:0000256" key="1">
    <source>
        <dbReference type="SAM" id="Phobius"/>
    </source>
</evidence>
<dbReference type="EMBL" id="CABHOF010000028">
    <property type="protein sequence ID" value="VUX63550.1"/>
    <property type="molecule type" value="Genomic_DNA"/>
</dbReference>
<keyword evidence="1" id="KW-1133">Transmembrane helix</keyword>
<dbReference type="AlphaFoldDB" id="A0A564WPB7"/>
<keyword evidence="1" id="KW-0812">Transmembrane</keyword>
<accession>A0A564WPB7</accession>
<evidence type="ECO:0000313" key="2">
    <source>
        <dbReference type="EMBL" id="VUX63550.1"/>
    </source>
</evidence>
<evidence type="ECO:0000313" key="3">
    <source>
        <dbReference type="Proteomes" id="UP000366766"/>
    </source>
</evidence>
<keyword evidence="1" id="KW-0472">Membrane</keyword>
<protein>
    <recommendedName>
        <fullName evidence="4">LPXTG cell wall anchor domain-containing protein</fullName>
    </recommendedName>
</protein>
<dbReference type="Proteomes" id="UP000366766">
    <property type="component" value="Unassembled WGS sequence"/>
</dbReference>
<organism evidence="2 3">
    <name type="scientific">Blautia wexlerae</name>
    <dbReference type="NCBI Taxonomy" id="418240"/>
    <lineage>
        <taxon>Bacteria</taxon>
        <taxon>Bacillati</taxon>
        <taxon>Bacillota</taxon>
        <taxon>Clostridia</taxon>
        <taxon>Lachnospirales</taxon>
        <taxon>Lachnospiraceae</taxon>
        <taxon>Blautia</taxon>
    </lineage>
</organism>
<reference evidence="2 3" key="1">
    <citation type="submission" date="2019-07" db="EMBL/GenBank/DDBJ databases">
        <authorList>
            <person name="Chang H.-W."/>
            <person name="Raman A."/>
            <person name="Venkatesh S."/>
            <person name="Gehrig J."/>
        </authorList>
    </citation>
    <scope>NUCLEOTIDE SEQUENCE [LARGE SCALE GENOMIC DNA]</scope>
    <source>
        <strain evidence="2">Blautia_wexlerae_LFYP_14</strain>
    </source>
</reference>
<keyword evidence="3" id="KW-1185">Reference proteome</keyword>
<gene>
    <name evidence="2" type="ORF">BWLFYP14_01000</name>
</gene>
<evidence type="ECO:0008006" key="4">
    <source>
        <dbReference type="Google" id="ProtNLM"/>
    </source>
</evidence>
<proteinExistence type="predicted"/>
<name>A0A564WPB7_9FIRM</name>
<sequence>MKEPIIVTVPMTMTEAEANEYGNVNYETAKEDKNYSGKWYFYECLYEITNNATFKMPMTGDDGKWKYGFIGFGIVMAVSAGFVICNTKNKKAKKRKHKK</sequence>